<dbReference type="PANTHER" id="PTHR46181:SF3">
    <property type="entry name" value="MITOCHONDRIAL GLYCINE TRANSPORTER"/>
    <property type="match status" value="1"/>
</dbReference>
<dbReference type="InterPro" id="IPR007255">
    <property type="entry name" value="COG8"/>
</dbReference>
<keyword evidence="6 10" id="KW-1133">Transmembrane helix</keyword>
<feature type="repeat" description="Solcar" evidence="11">
    <location>
        <begin position="642"/>
        <end position="726"/>
    </location>
</feature>
<keyword evidence="2 10" id="KW-0813">Transport</keyword>
<gene>
    <name evidence="12" type="ORF">F5Z01DRAFT_623530</name>
</gene>
<keyword evidence="5 10" id="KW-0999">Mitochondrion inner membrane</keyword>
<dbReference type="InterPro" id="IPR018108">
    <property type="entry name" value="MCP_transmembrane"/>
</dbReference>
<keyword evidence="13" id="KW-1185">Reference proteome</keyword>
<evidence type="ECO:0000256" key="7">
    <source>
        <dbReference type="ARBA" id="ARBA00023128"/>
    </source>
</evidence>
<sequence length="730" mass="79509">MAEMLAELLDVQRVASDKDALEYLAHLAEQSVEALRSSEPQRLAQASHTMLLSTQSLSKRSYRPIVNSATTHASLKKSLPTVAHISAELSQAVPRLDSQAEHFSDSFGKAMGNTTLVKRKEALRLLHNSERLVDVMELPPLLTSAMSANPVNYASTLDLYAHIRRLASLYPESPLITSILREADTAIRRMASDLVGALKAPNLKLAAALRTIGWLKRLIPDLVSDVSPQESLPPLFLVCRVATLVSLLDALGPLRELADEERLRQGKSAQSSFGGQQTERYLKRYIEIFREHSFSIASVFKNVSASFSSTAAALDDQDPLQPLPSTLATLPIHLVDLLLETLQTYLPTVQDQAARESILTQMLYCSGSLGRLGADFGMLLATIGVGEWVDLVKRHRLLAGRLESVIGDYNRGQPRTHTSTHLTLTLSRGTMQSRHFVSGLGSGIASAVILQPLDLLKTRMQQSGRSNLAQAIRDLRGTSGVLSGLWRGTIPSALRTGLGSAVYFTTLNAMRQEAAKSTLFGRRNSPTSGSSALPTLSNSANLVSGAAARTFAGFILMPLTVIKVRFESTYYNYTTVWAAAKGIRQADGFRGFFSGFGATALRDAPYAGTYVLVYELLKPRLGRLLYGPTRDSSEPTAMRASVSGSVNFASATLAAGICSALSNPFDAVKTRIQLQPQKYKNLVHAAQKMFAEDGFRSFFDGLALRMSRKAMSSALAWTVYEELIRRSGIL</sequence>
<dbReference type="GO" id="GO:0017119">
    <property type="term" value="C:Golgi transport complex"/>
    <property type="evidence" value="ECO:0007669"/>
    <property type="project" value="InterPro"/>
</dbReference>
<dbReference type="Pfam" id="PF04124">
    <property type="entry name" value="Dor1"/>
    <property type="match status" value="1"/>
</dbReference>
<organism evidence="12 13">
    <name type="scientific">Emericellopsis atlantica</name>
    <dbReference type="NCBI Taxonomy" id="2614577"/>
    <lineage>
        <taxon>Eukaryota</taxon>
        <taxon>Fungi</taxon>
        <taxon>Dikarya</taxon>
        <taxon>Ascomycota</taxon>
        <taxon>Pezizomycotina</taxon>
        <taxon>Sordariomycetes</taxon>
        <taxon>Hypocreomycetidae</taxon>
        <taxon>Hypocreales</taxon>
        <taxon>Bionectriaceae</taxon>
        <taxon>Emericellopsis</taxon>
    </lineage>
</organism>
<reference evidence="12" key="1">
    <citation type="journal article" date="2021" name="IMA Fungus">
        <title>Genomic characterization of three marine fungi, including Emericellopsis atlantica sp. nov. with signatures of a generalist lifestyle and marine biomass degradation.</title>
        <authorList>
            <person name="Hagestad O.C."/>
            <person name="Hou L."/>
            <person name="Andersen J.H."/>
            <person name="Hansen E.H."/>
            <person name="Altermark B."/>
            <person name="Li C."/>
            <person name="Kuhnert E."/>
            <person name="Cox R.J."/>
            <person name="Crous P.W."/>
            <person name="Spatafora J.W."/>
            <person name="Lail K."/>
            <person name="Amirebrahimi M."/>
            <person name="Lipzen A."/>
            <person name="Pangilinan J."/>
            <person name="Andreopoulos W."/>
            <person name="Hayes R.D."/>
            <person name="Ng V."/>
            <person name="Grigoriev I.V."/>
            <person name="Jackson S.A."/>
            <person name="Sutton T.D.S."/>
            <person name="Dobson A.D.W."/>
            <person name="Rama T."/>
        </authorList>
    </citation>
    <scope>NUCLEOTIDE SEQUENCE</scope>
    <source>
        <strain evidence="12">TS7</strain>
    </source>
</reference>
<comment type="similarity">
    <text evidence="10">Belongs to the mitochondrial carrier (TC 2.A.29) family. SLC25A38 subfamily.</text>
</comment>
<dbReference type="PROSITE" id="PS50920">
    <property type="entry name" value="SOLCAR"/>
    <property type="match status" value="3"/>
</dbReference>
<dbReference type="InterPro" id="IPR023395">
    <property type="entry name" value="MCP_dom_sf"/>
</dbReference>
<accession>A0A9P7ZKC8</accession>
<dbReference type="OrthoDB" id="1661054at2759"/>
<keyword evidence="4 10" id="KW-0677">Repeat</keyword>
<dbReference type="AlphaFoldDB" id="A0A9P7ZKC8"/>
<keyword evidence="8 10" id="KW-0472">Membrane</keyword>
<dbReference type="GO" id="GO:0005743">
    <property type="term" value="C:mitochondrial inner membrane"/>
    <property type="evidence" value="ECO:0007669"/>
    <property type="project" value="UniProtKB-SubCell"/>
</dbReference>
<dbReference type="GeneID" id="70292227"/>
<dbReference type="HAMAP" id="MF_03064">
    <property type="entry name" value="SLC25A38"/>
    <property type="match status" value="1"/>
</dbReference>
<comment type="subcellular location">
    <subcellularLocation>
        <location evidence="1">Membrane</location>
        <topology evidence="1">Multi-pass membrane protein</topology>
    </subcellularLocation>
    <subcellularLocation>
        <location evidence="10">Mitochondrion inner membrane</location>
        <topology evidence="10">Multi-pass membrane protein</topology>
    </subcellularLocation>
</comment>
<dbReference type="Gene3D" id="1.50.40.10">
    <property type="entry name" value="Mitochondrial carrier domain"/>
    <property type="match status" value="1"/>
</dbReference>
<evidence type="ECO:0000256" key="2">
    <source>
        <dbReference type="ARBA" id="ARBA00022448"/>
    </source>
</evidence>
<dbReference type="GO" id="GO:1904983">
    <property type="term" value="P:glycine import into mitochondrion"/>
    <property type="evidence" value="ECO:0007669"/>
    <property type="project" value="UniProtKB-UniRule"/>
</dbReference>
<evidence type="ECO:0000313" key="13">
    <source>
        <dbReference type="Proteomes" id="UP000887229"/>
    </source>
</evidence>
<dbReference type="GO" id="GO:0015187">
    <property type="term" value="F:glycine transmembrane transporter activity"/>
    <property type="evidence" value="ECO:0007669"/>
    <property type="project" value="UniProtKB-UniRule"/>
</dbReference>
<evidence type="ECO:0000256" key="4">
    <source>
        <dbReference type="ARBA" id="ARBA00022737"/>
    </source>
</evidence>
<name>A0A9P7ZKC8_9HYPO</name>
<evidence type="ECO:0000256" key="9">
    <source>
        <dbReference type="ARBA" id="ARBA00034060"/>
    </source>
</evidence>
<evidence type="ECO:0000313" key="12">
    <source>
        <dbReference type="EMBL" id="KAG9253541.1"/>
    </source>
</evidence>
<comment type="function">
    <text evidence="10">Mitochondrial glycine transporter that imports glycine into the mitochondrial matrix. Plays an important role in providing glycine for the first enzymatic step in heme biosynthesis, the condensation of glycine with succinyl-CoA to produce 5-aminolevulinate (ALA) in the miochondrial matrix.</text>
</comment>
<dbReference type="SUPFAM" id="SSF103506">
    <property type="entry name" value="Mitochondrial carrier"/>
    <property type="match status" value="1"/>
</dbReference>
<evidence type="ECO:0000256" key="11">
    <source>
        <dbReference type="PROSITE-ProRule" id="PRU00282"/>
    </source>
</evidence>
<protein>
    <recommendedName>
        <fullName evidence="10">Mitochondrial glycine transporter</fullName>
    </recommendedName>
    <alternativeName>
        <fullName evidence="10">Solute carrier family 25 member 38 homolog</fullName>
    </alternativeName>
</protein>
<evidence type="ECO:0000256" key="6">
    <source>
        <dbReference type="ARBA" id="ARBA00022989"/>
    </source>
</evidence>
<evidence type="ECO:0000256" key="8">
    <source>
        <dbReference type="ARBA" id="ARBA00023136"/>
    </source>
</evidence>
<dbReference type="Proteomes" id="UP000887229">
    <property type="component" value="Unassembled WGS sequence"/>
</dbReference>
<proteinExistence type="inferred from homology"/>
<dbReference type="Pfam" id="PF00153">
    <property type="entry name" value="Mito_carr"/>
    <property type="match status" value="3"/>
</dbReference>
<keyword evidence="7 10" id="KW-0496">Mitochondrion</keyword>
<comment type="catalytic activity">
    <reaction evidence="9 10">
        <text>glycine(in) = glycine(out)</text>
        <dbReference type="Rhea" id="RHEA:70715"/>
        <dbReference type="ChEBI" id="CHEBI:57305"/>
    </reaction>
</comment>
<evidence type="ECO:0000256" key="3">
    <source>
        <dbReference type="ARBA" id="ARBA00022692"/>
    </source>
</evidence>
<comment type="caution">
    <text evidence="12">The sequence shown here is derived from an EMBL/GenBank/DDBJ whole genome shotgun (WGS) entry which is preliminary data.</text>
</comment>
<dbReference type="PANTHER" id="PTHR46181">
    <property type="entry name" value="MITOCHONDRIAL GLYCINE TRANSPORTER"/>
    <property type="match status" value="1"/>
</dbReference>
<evidence type="ECO:0000256" key="1">
    <source>
        <dbReference type="ARBA" id="ARBA00004141"/>
    </source>
</evidence>
<dbReference type="InterPro" id="IPR030847">
    <property type="entry name" value="Hem25/SLC25A38"/>
</dbReference>
<feature type="repeat" description="Solcar" evidence="11">
    <location>
        <begin position="536"/>
        <end position="620"/>
    </location>
</feature>
<evidence type="ECO:0000256" key="10">
    <source>
        <dbReference type="HAMAP-Rule" id="MF_03064"/>
    </source>
</evidence>
<dbReference type="EMBL" id="MU251257">
    <property type="protein sequence ID" value="KAG9253541.1"/>
    <property type="molecule type" value="Genomic_DNA"/>
</dbReference>
<feature type="repeat" description="Solcar" evidence="11">
    <location>
        <begin position="433"/>
        <end position="513"/>
    </location>
</feature>
<dbReference type="RefSeq" id="XP_046117465.1">
    <property type="nucleotide sequence ID" value="XM_046261324.1"/>
</dbReference>
<evidence type="ECO:0000256" key="5">
    <source>
        <dbReference type="ARBA" id="ARBA00022792"/>
    </source>
</evidence>
<keyword evidence="3 10" id="KW-0812">Transmembrane</keyword>